<reference evidence="9" key="1">
    <citation type="submission" date="2014-07" db="EMBL/GenBank/DDBJ databases">
        <authorList>
            <person name="Santos-Garcia D."/>
        </authorList>
    </citation>
    <scope>NUCLEOTIDE SEQUENCE [LARGE SCALE GENOMIC DNA]</scope>
</reference>
<dbReference type="PATRIC" id="fig|1495769.3.peg.9"/>
<dbReference type="InterPro" id="IPR020565">
    <property type="entry name" value="ImidazoleglycerP_deHydtase_CS"/>
</dbReference>
<evidence type="ECO:0000256" key="6">
    <source>
        <dbReference type="HAMAP-Rule" id="MF_00076"/>
    </source>
</evidence>
<dbReference type="AlphaFoldDB" id="A0A078KE21"/>
<dbReference type="FunFam" id="3.30.230.40:FF:000001">
    <property type="entry name" value="Imidazoleglycerol-phosphate dehydratase HisB"/>
    <property type="match status" value="1"/>
</dbReference>
<dbReference type="InterPro" id="IPR020568">
    <property type="entry name" value="Ribosomal_Su5_D2-typ_SF"/>
</dbReference>
<dbReference type="STRING" id="1495769.CEM_014"/>
<dbReference type="GO" id="GO:0000105">
    <property type="term" value="P:L-histidine biosynthetic process"/>
    <property type="evidence" value="ECO:0007669"/>
    <property type="project" value="UniProtKB-UniRule"/>
</dbReference>
<dbReference type="SUPFAM" id="SSF54211">
    <property type="entry name" value="Ribosomal protein S5 domain 2-like"/>
    <property type="match status" value="2"/>
</dbReference>
<evidence type="ECO:0000256" key="1">
    <source>
        <dbReference type="ARBA" id="ARBA00005047"/>
    </source>
</evidence>
<dbReference type="GO" id="GO:0004424">
    <property type="term" value="F:imidazoleglycerol-phosphate dehydratase activity"/>
    <property type="evidence" value="ECO:0007669"/>
    <property type="project" value="UniProtKB-UniRule"/>
</dbReference>
<dbReference type="NCBIfam" id="NF002106">
    <property type="entry name" value="PRK00951.1-1"/>
    <property type="match status" value="1"/>
</dbReference>
<dbReference type="PANTHER" id="PTHR23133:SF2">
    <property type="entry name" value="IMIDAZOLEGLYCEROL-PHOSPHATE DEHYDRATASE"/>
    <property type="match status" value="1"/>
</dbReference>
<evidence type="ECO:0000256" key="7">
    <source>
        <dbReference type="RuleBase" id="RU000599"/>
    </source>
</evidence>
<dbReference type="InterPro" id="IPR038494">
    <property type="entry name" value="IGPD_sf"/>
</dbReference>
<comment type="pathway">
    <text evidence="1 6 7">Amino-acid biosynthesis; L-histidine biosynthesis; L-histidine from 5-phospho-alpha-D-ribose 1-diphosphate: step 6/9.</text>
</comment>
<dbReference type="HAMAP" id="MF_00076">
    <property type="entry name" value="HisB"/>
    <property type="match status" value="1"/>
</dbReference>
<organism evidence="8 9">
    <name type="scientific">Candidatus Johnevansia muelleri</name>
    <dbReference type="NCBI Taxonomy" id="1495769"/>
    <lineage>
        <taxon>Bacteria</taxon>
        <taxon>Pseudomonadati</taxon>
        <taxon>Pseudomonadota</taxon>
        <taxon>Gammaproteobacteria</taxon>
        <taxon>Candidatus Johnevansiales</taxon>
        <taxon>Candidatus Johnevansiaceae</taxon>
        <taxon>Candidatus Johnevansia</taxon>
    </lineage>
</organism>
<dbReference type="GO" id="GO:0005737">
    <property type="term" value="C:cytoplasm"/>
    <property type="evidence" value="ECO:0007669"/>
    <property type="project" value="UniProtKB-SubCell"/>
</dbReference>
<keyword evidence="6" id="KW-0963">Cytoplasm</keyword>
<dbReference type="EMBL" id="LM655252">
    <property type="protein sequence ID" value="CDZ16287.1"/>
    <property type="molecule type" value="Genomic_DNA"/>
</dbReference>
<comment type="subcellular location">
    <subcellularLocation>
        <location evidence="6 7">Cytoplasm</location>
    </subcellularLocation>
</comment>
<evidence type="ECO:0000256" key="5">
    <source>
        <dbReference type="ARBA" id="ARBA00023239"/>
    </source>
</evidence>
<dbReference type="Proteomes" id="UP000032420">
    <property type="component" value="Chromosome I"/>
</dbReference>
<keyword evidence="3 6" id="KW-0028">Amino-acid biosynthesis</keyword>
<protein>
    <recommendedName>
        <fullName evidence="2 6">Imidazoleglycerol-phosphate dehydratase</fullName>
        <shortName evidence="6">IGPD</shortName>
        <ecNumber evidence="6 7">4.2.1.19</ecNumber>
    </recommendedName>
</protein>
<comment type="similarity">
    <text evidence="6 7">Belongs to the imidazoleglycerol-phosphate dehydratase family.</text>
</comment>
<dbReference type="CDD" id="cd07914">
    <property type="entry name" value="IGPD"/>
    <property type="match status" value="1"/>
</dbReference>
<proteinExistence type="inferred from homology"/>
<evidence type="ECO:0000313" key="9">
    <source>
        <dbReference type="Proteomes" id="UP000032420"/>
    </source>
</evidence>
<dbReference type="EC" id="4.2.1.19" evidence="6 7"/>
<keyword evidence="5 6" id="KW-0456">Lyase</keyword>
<evidence type="ECO:0000313" key="8">
    <source>
        <dbReference type="EMBL" id="CDZ16287.1"/>
    </source>
</evidence>
<accession>A0A078KE21</accession>
<keyword evidence="9" id="KW-1185">Reference proteome</keyword>
<dbReference type="OrthoDB" id="9790411at2"/>
<dbReference type="InterPro" id="IPR000807">
    <property type="entry name" value="ImidazoleglycerolP_deHydtase"/>
</dbReference>
<comment type="catalytic activity">
    <reaction evidence="6 7">
        <text>D-erythro-1-(imidazol-4-yl)glycerol 3-phosphate = 3-(imidazol-4-yl)-2-oxopropyl phosphate + H2O</text>
        <dbReference type="Rhea" id="RHEA:11040"/>
        <dbReference type="ChEBI" id="CHEBI:15377"/>
        <dbReference type="ChEBI" id="CHEBI:57766"/>
        <dbReference type="ChEBI" id="CHEBI:58278"/>
        <dbReference type="EC" id="4.2.1.19"/>
    </reaction>
</comment>
<name>A0A078KE21_9GAMM</name>
<dbReference type="PROSITE" id="PS00955">
    <property type="entry name" value="IGP_DEHYDRATASE_2"/>
    <property type="match status" value="1"/>
</dbReference>
<dbReference type="UniPathway" id="UPA00031">
    <property type="reaction ID" value="UER00011"/>
</dbReference>
<keyword evidence="4 6" id="KW-0368">Histidine biosynthesis</keyword>
<sequence length="202" mass="22734">MNKSVNYSRIACISRNTKETQIKLNVNLNGTGKFNLTCNVPFLEHLISQFVQYSKIDLTIESNGDIHIDDHHIVEDIGITLGKAFYKALGNKSGINRYGYAYAPLDEALSRVVIDFSGRAGLYMNTKFTRNIIGKFDTQLCFVFFKGFVNHAMVTLHIDNLKGLNAHHQAETLFKAFGLAIRMGIDFDQNMVECIPSTKGYI</sequence>
<dbReference type="Gene3D" id="3.30.230.40">
    <property type="entry name" value="Imidazole glycerol phosphate dehydratase, domain 1"/>
    <property type="match status" value="2"/>
</dbReference>
<gene>
    <name evidence="6 8" type="primary">hisB</name>
    <name evidence="8" type="ORF">CEM_014</name>
</gene>
<dbReference type="HOGENOM" id="CLU_044308_2_0_6"/>
<dbReference type="FunFam" id="3.30.230.40:FF:000003">
    <property type="entry name" value="Imidazoleglycerol-phosphate dehydratase HisB"/>
    <property type="match status" value="1"/>
</dbReference>
<evidence type="ECO:0000256" key="4">
    <source>
        <dbReference type="ARBA" id="ARBA00023102"/>
    </source>
</evidence>
<dbReference type="PANTHER" id="PTHR23133">
    <property type="entry name" value="IMIDAZOLEGLYCEROL-PHOSPHATE DEHYDRATASE HIS7"/>
    <property type="match status" value="1"/>
</dbReference>
<evidence type="ECO:0000256" key="2">
    <source>
        <dbReference type="ARBA" id="ARBA00016664"/>
    </source>
</evidence>
<dbReference type="Pfam" id="PF00475">
    <property type="entry name" value="IGPD"/>
    <property type="match status" value="1"/>
</dbReference>
<evidence type="ECO:0000256" key="3">
    <source>
        <dbReference type="ARBA" id="ARBA00022605"/>
    </source>
</evidence>
<dbReference type="NCBIfam" id="NF002114">
    <property type="entry name" value="PRK00951.2-4"/>
    <property type="match status" value="1"/>
</dbReference>
<dbReference type="KEGG" id="eme:CEM_014"/>
<dbReference type="PROSITE" id="PS00954">
    <property type="entry name" value="IGP_DEHYDRATASE_1"/>
    <property type="match status" value="1"/>
</dbReference>